<gene>
    <name evidence="3" type="ORF">B7492_30450</name>
</gene>
<keyword evidence="1" id="KW-0238">DNA-binding</keyword>
<dbReference type="InterPro" id="IPR000551">
    <property type="entry name" value="MerR-type_HTH_dom"/>
</dbReference>
<feature type="domain" description="HTH merR-type" evidence="2">
    <location>
        <begin position="1"/>
        <end position="70"/>
    </location>
</feature>
<accession>A0A1W6AHT1</accession>
<evidence type="ECO:0000313" key="4">
    <source>
        <dbReference type="Proteomes" id="UP000192932"/>
    </source>
</evidence>
<evidence type="ECO:0000256" key="1">
    <source>
        <dbReference type="ARBA" id="ARBA00023125"/>
    </source>
</evidence>
<keyword evidence="3" id="KW-0614">Plasmid</keyword>
<geneLocation type="plasmid" evidence="3 4">
    <name>unnamed1</name>
</geneLocation>
<dbReference type="Gene3D" id="1.10.1660.10">
    <property type="match status" value="1"/>
</dbReference>
<dbReference type="RefSeq" id="WP_085313170.1">
    <property type="nucleotide sequence ID" value="NZ_CP020744.1"/>
</dbReference>
<dbReference type="AlphaFoldDB" id="A0A1W6AHT1"/>
<dbReference type="GO" id="GO:0003677">
    <property type="term" value="F:DNA binding"/>
    <property type="evidence" value="ECO:0007669"/>
    <property type="project" value="UniProtKB-KW"/>
</dbReference>
<dbReference type="EMBL" id="CP020744">
    <property type="protein sequence ID" value="ARJ25399.1"/>
    <property type="molecule type" value="Genomic_DNA"/>
</dbReference>
<reference evidence="3 4" key="1">
    <citation type="submission" date="2017-04" db="EMBL/GenBank/DDBJ databases">
        <title>The Characteristic of a Fine Plant Growth-Promoting Rhizobacteria Bacillus mycoides Gnyt1 and its Whole Genome Sequencing Analysis.</title>
        <authorList>
            <person name="Li J.H."/>
            <person name="Yao T."/>
        </authorList>
    </citation>
    <scope>NUCLEOTIDE SEQUENCE [LARGE SCALE GENOMIC DNA]</scope>
    <source>
        <strain evidence="3 4">Gnyt1</strain>
        <plasmid evidence="4">Plasmid unnamed1</plasmid>
    </source>
</reference>
<dbReference type="Pfam" id="PF13411">
    <property type="entry name" value="MerR_1"/>
    <property type="match status" value="1"/>
</dbReference>
<protein>
    <submittedName>
        <fullName evidence="3">MerR family transcriptional regulator</fullName>
    </submittedName>
</protein>
<dbReference type="GO" id="GO:0003700">
    <property type="term" value="F:DNA-binding transcription factor activity"/>
    <property type="evidence" value="ECO:0007669"/>
    <property type="project" value="InterPro"/>
</dbReference>
<name>A0A1W6AHT1_BACMY</name>
<dbReference type="PANTHER" id="PTHR30204">
    <property type="entry name" value="REDOX-CYCLING DRUG-SENSING TRANSCRIPTIONAL ACTIVATOR SOXR"/>
    <property type="match status" value="1"/>
</dbReference>
<dbReference type="InterPro" id="IPR009061">
    <property type="entry name" value="DNA-bd_dom_put_sf"/>
</dbReference>
<dbReference type="PANTHER" id="PTHR30204:SF96">
    <property type="entry name" value="CHROMOSOME-ANCHORING PROTEIN RACA"/>
    <property type="match status" value="1"/>
</dbReference>
<dbReference type="SMART" id="SM00422">
    <property type="entry name" value="HTH_MERR"/>
    <property type="match status" value="1"/>
</dbReference>
<dbReference type="SUPFAM" id="SSF46955">
    <property type="entry name" value="Putative DNA-binding domain"/>
    <property type="match status" value="1"/>
</dbReference>
<proteinExistence type="predicted"/>
<dbReference type="InterPro" id="IPR047057">
    <property type="entry name" value="MerR_fam"/>
</dbReference>
<evidence type="ECO:0000259" key="2">
    <source>
        <dbReference type="PROSITE" id="PS50937"/>
    </source>
</evidence>
<dbReference type="Proteomes" id="UP000192932">
    <property type="component" value="Plasmid unnamed1"/>
</dbReference>
<dbReference type="PROSITE" id="PS50937">
    <property type="entry name" value="HTH_MERR_2"/>
    <property type="match status" value="1"/>
</dbReference>
<sequence>MIHINKVGELTGVTVRTLRYYDKIGLLKPASKTEGGHRLYTNEEIKKLQQVQFLKKIGFSLHEIKNMLASSEWDWSESLKSQLSFVIKEQENLKKIELSIRELIHGIAIEGTENWTAIQKIIQLSNKDKEIQQYYRESLFKDRDMKLWEKIPNMTSDNPESLEWIALIGQLKHYMRDGPKAPKVQNIIRRMEEKRLEEFEDEDEFVDKLWKIRMSPKQSEKLGLYPIDQDVLEFMDQAYTIFMAEKNNPQPE</sequence>
<dbReference type="CDD" id="cd01106">
    <property type="entry name" value="HTH_TipAL-Mta"/>
    <property type="match status" value="1"/>
</dbReference>
<evidence type="ECO:0000313" key="3">
    <source>
        <dbReference type="EMBL" id="ARJ25399.1"/>
    </source>
</evidence>
<organism evidence="3 4">
    <name type="scientific">Bacillus mycoides</name>
    <dbReference type="NCBI Taxonomy" id="1405"/>
    <lineage>
        <taxon>Bacteria</taxon>
        <taxon>Bacillati</taxon>
        <taxon>Bacillota</taxon>
        <taxon>Bacilli</taxon>
        <taxon>Bacillales</taxon>
        <taxon>Bacillaceae</taxon>
        <taxon>Bacillus</taxon>
        <taxon>Bacillus cereus group</taxon>
    </lineage>
</organism>
<dbReference type="PRINTS" id="PR00040">
    <property type="entry name" value="HTHMERR"/>
</dbReference>